<feature type="compositionally biased region" description="Basic and acidic residues" evidence="1">
    <location>
        <begin position="564"/>
        <end position="576"/>
    </location>
</feature>
<comment type="caution">
    <text evidence="2">The sequence shown here is derived from an EMBL/GenBank/DDBJ whole genome shotgun (WGS) entry which is preliminary data.</text>
</comment>
<dbReference type="GO" id="GO:0000981">
    <property type="term" value="F:DNA-binding transcription factor activity, RNA polymerase II-specific"/>
    <property type="evidence" value="ECO:0007669"/>
    <property type="project" value="TreeGrafter"/>
</dbReference>
<dbReference type="GO" id="GO:0042594">
    <property type="term" value="P:response to starvation"/>
    <property type="evidence" value="ECO:0007669"/>
    <property type="project" value="TreeGrafter"/>
</dbReference>
<feature type="region of interest" description="Disordered" evidence="1">
    <location>
        <begin position="554"/>
        <end position="633"/>
    </location>
</feature>
<feature type="region of interest" description="Disordered" evidence="1">
    <location>
        <begin position="708"/>
        <end position="758"/>
    </location>
</feature>
<name>A0A813GT92_POLGL</name>
<keyword evidence="3" id="KW-1185">Reference proteome</keyword>
<feature type="region of interest" description="Disordered" evidence="1">
    <location>
        <begin position="657"/>
        <end position="695"/>
    </location>
</feature>
<dbReference type="PANTHER" id="PTHR14596">
    <property type="entry name" value="ZINC FINGER PROTEIN"/>
    <property type="match status" value="1"/>
</dbReference>
<feature type="compositionally biased region" description="Low complexity" evidence="1">
    <location>
        <begin position="596"/>
        <end position="633"/>
    </location>
</feature>
<feature type="region of interest" description="Disordered" evidence="1">
    <location>
        <begin position="856"/>
        <end position="928"/>
    </location>
</feature>
<dbReference type="OrthoDB" id="492441at2759"/>
<sequence length="928" mass="103266">STTDELDATSALAKGLRSVANSLCDVLVKLTSDMKVWGAESGHNAFFEQDMEGRKFTDILEERDITRFNALLNLVSKDHVPACLPVTIRRSQTTSECHLLLVDTGRREPRYLLGIRVESDQAHSMMLPADNYSEVIQSSGMVDYLGLVPSVTRIGQGNNSYNHQMMMQDADFSFTTYPKNAPPPPPQFTPIKARALSVRKLMPRWNLLRDPEACCMFHTNARSLGAVIDHLLTAPCDPLWSTLSGGQCHRCKCMCTEAWQRCVVCGLPNPEFESQQMQQAFQMQQSFQPVGGGIEEDTRIEAPISEVLINPLRNLQQSGMQVDIPRLLTATALFFPFSFRCGAPRSIAARFLRTPELCHGHLSAVGPFEISGAPLNRPSVDNAVRPMLTSSTGRHAQDCVARDSAIQGRLVRLSRLVDSRELSKRKEEGVDLSRWEPVLRKRSEAPVALASETQQDIMTAQTLQVIQIVVAKIRKSEVEDVEDEENAETGGGEDDACELEDDPEGGDSDQDEVVEADELEDADRVCKSHLQAKEADTSEDELLELAEEELCSHTWPSRGSPFCDVRDGEATERADPTEDSEEDVEGASRDADHKNNNNNDNTNDNNNNNKNDNNKNNNNNTNDNNTNDNNNNSLLASAASRELAELLRRQLQGRRDNLRDPANLSDLSFSSDEERSSVDSPRGGAQGRFRRPPAPFCFGRSAPAVRCSNNNSNYNNNKNSNNDNNHSHNKNSSPQRCGPSSGSTLRRPAEEAAWGAGACEQTQRRQQAEGMFTELEGFGFTEDGVWALLERCHFDKDLAQKEVDEIVSAGGSQESAWCTTVTRKRQKEAQSKERQKHELGYLKSNFGKLLRELGNPEASVPEVTPEIEDKSRPFNSLSPAARSAAAQRLQERQLRWQQEELRKWRSPEGPKEASRQDLEKKEGAGMPE</sequence>
<evidence type="ECO:0000313" key="3">
    <source>
        <dbReference type="Proteomes" id="UP000654075"/>
    </source>
</evidence>
<feature type="compositionally biased region" description="Low complexity" evidence="1">
    <location>
        <begin position="708"/>
        <end position="724"/>
    </location>
</feature>
<organism evidence="2 3">
    <name type="scientific">Polarella glacialis</name>
    <name type="common">Dinoflagellate</name>
    <dbReference type="NCBI Taxonomy" id="89957"/>
    <lineage>
        <taxon>Eukaryota</taxon>
        <taxon>Sar</taxon>
        <taxon>Alveolata</taxon>
        <taxon>Dinophyceae</taxon>
        <taxon>Suessiales</taxon>
        <taxon>Suessiaceae</taxon>
        <taxon>Polarella</taxon>
    </lineage>
</organism>
<dbReference type="PANTHER" id="PTHR14596:SF72">
    <property type="entry name" value="ZINC FINGER PROTEIN MSN2-RELATED"/>
    <property type="match status" value="1"/>
</dbReference>
<dbReference type="AlphaFoldDB" id="A0A813GT92"/>
<feature type="non-terminal residue" evidence="2">
    <location>
        <position position="928"/>
    </location>
</feature>
<proteinExistence type="predicted"/>
<evidence type="ECO:0000256" key="1">
    <source>
        <dbReference type="SAM" id="MobiDB-lite"/>
    </source>
</evidence>
<protein>
    <submittedName>
        <fullName evidence="2">Uncharacterized protein</fullName>
    </submittedName>
</protein>
<feature type="compositionally biased region" description="Basic and acidic residues" evidence="1">
    <location>
        <begin position="889"/>
        <end position="928"/>
    </location>
</feature>
<reference evidence="2" key="1">
    <citation type="submission" date="2021-02" db="EMBL/GenBank/DDBJ databases">
        <authorList>
            <person name="Dougan E. K."/>
            <person name="Rhodes N."/>
            <person name="Thang M."/>
            <person name="Chan C."/>
        </authorList>
    </citation>
    <scope>NUCLEOTIDE SEQUENCE</scope>
</reference>
<dbReference type="Proteomes" id="UP000654075">
    <property type="component" value="Unassembled WGS sequence"/>
</dbReference>
<dbReference type="GO" id="GO:0005634">
    <property type="term" value="C:nucleus"/>
    <property type="evidence" value="ECO:0007669"/>
    <property type="project" value="TreeGrafter"/>
</dbReference>
<evidence type="ECO:0000313" key="2">
    <source>
        <dbReference type="EMBL" id="CAE8626009.1"/>
    </source>
</evidence>
<feature type="region of interest" description="Disordered" evidence="1">
    <location>
        <begin position="477"/>
        <end position="511"/>
    </location>
</feature>
<feature type="compositionally biased region" description="Acidic residues" evidence="1">
    <location>
        <begin position="479"/>
        <end position="511"/>
    </location>
</feature>
<accession>A0A813GT92</accession>
<feature type="compositionally biased region" description="Basic and acidic residues" evidence="1">
    <location>
        <begin position="586"/>
        <end position="595"/>
    </location>
</feature>
<feature type="compositionally biased region" description="Polar residues" evidence="1">
    <location>
        <begin position="734"/>
        <end position="744"/>
    </location>
</feature>
<gene>
    <name evidence="2" type="ORF">PGLA1383_LOCUS42985</name>
</gene>
<dbReference type="GO" id="GO:0000987">
    <property type="term" value="F:cis-regulatory region sequence-specific DNA binding"/>
    <property type="evidence" value="ECO:0007669"/>
    <property type="project" value="TreeGrafter"/>
</dbReference>
<dbReference type="EMBL" id="CAJNNV010028878">
    <property type="protein sequence ID" value="CAE8626009.1"/>
    <property type="molecule type" value="Genomic_DNA"/>
</dbReference>
<feature type="non-terminal residue" evidence="2">
    <location>
        <position position="1"/>
    </location>
</feature>